<dbReference type="GO" id="GO:0006099">
    <property type="term" value="P:tricarboxylic acid cycle"/>
    <property type="evidence" value="ECO:0007669"/>
    <property type="project" value="UniProtKB-UniPathway"/>
</dbReference>
<keyword evidence="11" id="KW-0479">Metal-binding</keyword>
<keyword evidence="15 16" id="KW-0472">Membrane</keyword>
<evidence type="ECO:0000256" key="4">
    <source>
        <dbReference type="ARBA" id="ARBA00005163"/>
    </source>
</evidence>
<dbReference type="GO" id="GO:0046872">
    <property type="term" value="F:metal ion binding"/>
    <property type="evidence" value="ECO:0007669"/>
    <property type="project" value="UniProtKB-KW"/>
</dbReference>
<keyword evidence="13 16" id="KW-1133">Transmembrane helix</keyword>
<comment type="pathway">
    <text evidence="4">Carbohydrate metabolism; tricarboxylic acid cycle.</text>
</comment>
<comment type="subcellular location">
    <subcellularLocation>
        <location evidence="3">Membrane</location>
        <topology evidence="3">Multi-pass membrane protein</topology>
    </subcellularLocation>
</comment>
<evidence type="ECO:0000256" key="14">
    <source>
        <dbReference type="ARBA" id="ARBA00023004"/>
    </source>
</evidence>
<keyword evidence="10 16" id="KW-0812">Transmembrane</keyword>
<evidence type="ECO:0000256" key="12">
    <source>
        <dbReference type="ARBA" id="ARBA00022982"/>
    </source>
</evidence>
<dbReference type="EMBL" id="JACIEM010000003">
    <property type="protein sequence ID" value="MBB4003703.1"/>
    <property type="molecule type" value="Genomic_DNA"/>
</dbReference>
<evidence type="ECO:0000256" key="5">
    <source>
        <dbReference type="ARBA" id="ARBA00011558"/>
    </source>
</evidence>
<dbReference type="InterPro" id="IPR014312">
    <property type="entry name" value="Succ_DH_anchor"/>
</dbReference>
<comment type="function">
    <text evidence="2">Membrane-anchoring subunit of succinate dehydrogenase (SDH).</text>
</comment>
<accession>A0A7W6HEZ3</accession>
<dbReference type="NCBIfam" id="TIGR02968">
    <property type="entry name" value="succ_dehyd_anc"/>
    <property type="match status" value="1"/>
</dbReference>
<evidence type="ECO:0000256" key="10">
    <source>
        <dbReference type="ARBA" id="ARBA00022692"/>
    </source>
</evidence>
<comment type="subunit">
    <text evidence="5">Part of an enzyme complex containing four subunits: a flavoprotein, an iron-sulfur protein, plus two membrane-anchoring proteins, SdhC and SdhD.</text>
</comment>
<organism evidence="17 18">
    <name type="scientific">Aurantimonas endophytica</name>
    <dbReference type="NCBI Taxonomy" id="1522175"/>
    <lineage>
        <taxon>Bacteria</taxon>
        <taxon>Pseudomonadati</taxon>
        <taxon>Pseudomonadota</taxon>
        <taxon>Alphaproteobacteria</taxon>
        <taxon>Hyphomicrobiales</taxon>
        <taxon>Aurantimonadaceae</taxon>
        <taxon>Aurantimonas</taxon>
    </lineage>
</organism>
<keyword evidence="18" id="KW-1185">Reference proteome</keyword>
<keyword evidence="9" id="KW-0349">Heme</keyword>
<dbReference type="Proteomes" id="UP000588647">
    <property type="component" value="Unassembled WGS sequence"/>
</dbReference>
<evidence type="ECO:0000313" key="18">
    <source>
        <dbReference type="Proteomes" id="UP000588647"/>
    </source>
</evidence>
<sequence length="126" mass="13686">MQNFKTPLSRVRGLGSAREGTGHFWQQRLTAISNIVLITFFVILLVALHDASFLELRSAFANPLVGITMALVTISATIHMRLGMQVIIEDYVHGAAKLPLLILNTFFAVVVAGASLFAIVKMSFGA</sequence>
<dbReference type="AlphaFoldDB" id="A0A7W6HEZ3"/>
<name>A0A7W6HEZ3_9HYPH</name>
<evidence type="ECO:0000256" key="13">
    <source>
        <dbReference type="ARBA" id="ARBA00022989"/>
    </source>
</evidence>
<dbReference type="CDD" id="cd03495">
    <property type="entry name" value="SQR_TypeC_SdhD_like"/>
    <property type="match status" value="1"/>
</dbReference>
<dbReference type="Pfam" id="PF01127">
    <property type="entry name" value="Sdh_cyt"/>
    <property type="match status" value="1"/>
</dbReference>
<feature type="transmembrane region" description="Helical" evidence="16">
    <location>
        <begin position="100"/>
        <end position="120"/>
    </location>
</feature>
<keyword evidence="14" id="KW-0408">Iron</keyword>
<keyword evidence="12" id="KW-0249">Electron transport</keyword>
<proteinExistence type="predicted"/>
<evidence type="ECO:0000313" key="17">
    <source>
        <dbReference type="EMBL" id="MBB4003703.1"/>
    </source>
</evidence>
<evidence type="ECO:0000256" key="6">
    <source>
        <dbReference type="ARBA" id="ARBA00019425"/>
    </source>
</evidence>
<dbReference type="Gene3D" id="1.20.1300.10">
    <property type="entry name" value="Fumarate reductase/succinate dehydrogenase, transmembrane subunit"/>
    <property type="match status" value="1"/>
</dbReference>
<feature type="transmembrane region" description="Helical" evidence="16">
    <location>
        <begin position="29"/>
        <end position="48"/>
    </location>
</feature>
<protein>
    <recommendedName>
        <fullName evidence="6">Succinate dehydrogenase hydrophobic membrane anchor subunit</fullName>
    </recommendedName>
</protein>
<evidence type="ECO:0000256" key="1">
    <source>
        <dbReference type="ARBA" id="ARBA00001971"/>
    </source>
</evidence>
<reference evidence="17 18" key="1">
    <citation type="submission" date="2020-08" db="EMBL/GenBank/DDBJ databases">
        <title>Genomic Encyclopedia of Type Strains, Phase IV (KMG-IV): sequencing the most valuable type-strain genomes for metagenomic binning, comparative biology and taxonomic classification.</title>
        <authorList>
            <person name="Goeker M."/>
        </authorList>
    </citation>
    <scope>NUCLEOTIDE SEQUENCE [LARGE SCALE GENOMIC DNA]</scope>
    <source>
        <strain evidence="17 18">DSM 103570</strain>
    </source>
</reference>
<dbReference type="GO" id="GO:0016020">
    <property type="term" value="C:membrane"/>
    <property type="evidence" value="ECO:0007669"/>
    <property type="project" value="UniProtKB-SubCell"/>
</dbReference>
<evidence type="ECO:0000256" key="15">
    <source>
        <dbReference type="ARBA" id="ARBA00023136"/>
    </source>
</evidence>
<comment type="caution">
    <text evidence="17">The sequence shown here is derived from an EMBL/GenBank/DDBJ whole genome shotgun (WGS) entry which is preliminary data.</text>
</comment>
<dbReference type="RefSeq" id="WP_183208916.1">
    <property type="nucleotide sequence ID" value="NZ_JAAAMM010000003.1"/>
</dbReference>
<comment type="cofactor">
    <cofactor evidence="1">
        <name>heme</name>
        <dbReference type="ChEBI" id="CHEBI:30413"/>
    </cofactor>
</comment>
<keyword evidence="7" id="KW-0813">Transport</keyword>
<dbReference type="InterPro" id="IPR000701">
    <property type="entry name" value="SuccDH_FuR_B_TM-su"/>
</dbReference>
<evidence type="ECO:0000256" key="9">
    <source>
        <dbReference type="ARBA" id="ARBA00022617"/>
    </source>
</evidence>
<keyword evidence="8" id="KW-0816">Tricarboxylic acid cycle</keyword>
<gene>
    <name evidence="17" type="ORF">GGR03_002784</name>
</gene>
<evidence type="ECO:0000256" key="3">
    <source>
        <dbReference type="ARBA" id="ARBA00004141"/>
    </source>
</evidence>
<evidence type="ECO:0000256" key="7">
    <source>
        <dbReference type="ARBA" id="ARBA00022448"/>
    </source>
</evidence>
<dbReference type="SUPFAM" id="SSF81343">
    <property type="entry name" value="Fumarate reductase respiratory complex transmembrane subunits"/>
    <property type="match status" value="1"/>
</dbReference>
<evidence type="ECO:0000256" key="2">
    <source>
        <dbReference type="ARBA" id="ARBA00004050"/>
    </source>
</evidence>
<dbReference type="UniPathway" id="UPA00223"/>
<evidence type="ECO:0000256" key="11">
    <source>
        <dbReference type="ARBA" id="ARBA00022723"/>
    </source>
</evidence>
<evidence type="ECO:0000256" key="16">
    <source>
        <dbReference type="SAM" id="Phobius"/>
    </source>
</evidence>
<dbReference type="InterPro" id="IPR034804">
    <property type="entry name" value="SQR/QFR_C/D"/>
</dbReference>
<feature type="transmembrane region" description="Helical" evidence="16">
    <location>
        <begin position="60"/>
        <end position="80"/>
    </location>
</feature>
<dbReference type="GO" id="GO:0020037">
    <property type="term" value="F:heme binding"/>
    <property type="evidence" value="ECO:0007669"/>
    <property type="project" value="InterPro"/>
</dbReference>
<evidence type="ECO:0000256" key="8">
    <source>
        <dbReference type="ARBA" id="ARBA00022532"/>
    </source>
</evidence>